<accession>A0A067NPX1</accession>
<proteinExistence type="predicted"/>
<keyword evidence="1" id="KW-0472">Membrane</keyword>
<feature type="transmembrane region" description="Helical" evidence="1">
    <location>
        <begin position="12"/>
        <end position="34"/>
    </location>
</feature>
<feature type="domain" description="DUF6534" evidence="2">
    <location>
        <begin position="185"/>
        <end position="271"/>
    </location>
</feature>
<protein>
    <recommendedName>
        <fullName evidence="2">DUF6534 domain-containing protein</fullName>
    </recommendedName>
</protein>
<feature type="transmembrane region" description="Helical" evidence="1">
    <location>
        <begin position="171"/>
        <end position="199"/>
    </location>
</feature>
<evidence type="ECO:0000259" key="2">
    <source>
        <dbReference type="Pfam" id="PF20152"/>
    </source>
</evidence>
<dbReference type="Proteomes" id="UP000027073">
    <property type="component" value="Unassembled WGS sequence"/>
</dbReference>
<feature type="transmembrane region" description="Helical" evidence="1">
    <location>
        <begin position="211"/>
        <end position="240"/>
    </location>
</feature>
<gene>
    <name evidence="3" type="ORF">PLEOSDRAFT_1106583</name>
</gene>
<keyword evidence="1" id="KW-1133">Transmembrane helix</keyword>
<dbReference type="EMBL" id="KL198010">
    <property type="protein sequence ID" value="KDQ25671.1"/>
    <property type="molecule type" value="Genomic_DNA"/>
</dbReference>
<dbReference type="Pfam" id="PF20152">
    <property type="entry name" value="DUF6534"/>
    <property type="match status" value="1"/>
</dbReference>
<feature type="transmembrane region" description="Helical" evidence="1">
    <location>
        <begin position="138"/>
        <end position="159"/>
    </location>
</feature>
<dbReference type="HOGENOM" id="CLU_046025_0_0_1"/>
<dbReference type="InterPro" id="IPR045339">
    <property type="entry name" value="DUF6534"/>
</dbReference>
<feature type="transmembrane region" description="Helical" evidence="1">
    <location>
        <begin position="246"/>
        <end position="267"/>
    </location>
</feature>
<dbReference type="VEuPathDB" id="FungiDB:PLEOSDRAFT_1106583"/>
<dbReference type="OrthoDB" id="3190888at2759"/>
<reference evidence="4" key="1">
    <citation type="journal article" date="2014" name="Proc. Natl. Acad. Sci. U.S.A.">
        <title>Extensive sampling of basidiomycete genomes demonstrates inadequacy of the white-rot/brown-rot paradigm for wood decay fungi.</title>
        <authorList>
            <person name="Riley R."/>
            <person name="Salamov A.A."/>
            <person name="Brown D.W."/>
            <person name="Nagy L.G."/>
            <person name="Floudas D."/>
            <person name="Held B.W."/>
            <person name="Levasseur A."/>
            <person name="Lombard V."/>
            <person name="Morin E."/>
            <person name="Otillar R."/>
            <person name="Lindquist E.A."/>
            <person name="Sun H."/>
            <person name="LaButti K.M."/>
            <person name="Schmutz J."/>
            <person name="Jabbour D."/>
            <person name="Luo H."/>
            <person name="Baker S.E."/>
            <person name="Pisabarro A.G."/>
            <person name="Walton J.D."/>
            <person name="Blanchette R.A."/>
            <person name="Henrissat B."/>
            <person name="Martin F."/>
            <person name="Cullen D."/>
            <person name="Hibbett D.S."/>
            <person name="Grigoriev I.V."/>
        </authorList>
    </citation>
    <scope>NUCLEOTIDE SEQUENCE [LARGE SCALE GENOMIC DNA]</scope>
    <source>
        <strain evidence="4">PC15</strain>
    </source>
</reference>
<feature type="transmembrane region" description="Helical" evidence="1">
    <location>
        <begin position="46"/>
        <end position="68"/>
    </location>
</feature>
<sequence>MSPTFDSTLGAAFIGFGFSCLGYGFVLSQIVSYFTRYTADKAVYKFLVVAIWVLETADQMLVGHFVYFYTISNFANPFALLEGTVVWSVIVRFHHAMISIPLIAPAVNIASTYCRSPGWNDSEMLLHTTSVAVRHNKAATLCLLLLDLTQFALAIVYTIKAFQLGSLVNVYKLRILGIVSLSFGLATDVMIAASLCYFLRHYRTGHSGTDSLVNALSVYAVNTGALTSAVSLSTLLLYWTMPENNFYFIAVYFSLSKFYAISFMATLNTRKIIRGRGSDYSAKDGGSISTNSAIGSTGLRMVIETSSTSGAVELQPMRKLAFAHDEAFIRAPPMAF</sequence>
<dbReference type="PANTHER" id="PTHR40465:SF1">
    <property type="entry name" value="DUF6534 DOMAIN-CONTAINING PROTEIN"/>
    <property type="match status" value="1"/>
</dbReference>
<evidence type="ECO:0000313" key="4">
    <source>
        <dbReference type="Proteomes" id="UP000027073"/>
    </source>
</evidence>
<dbReference type="InParanoid" id="A0A067NPX1"/>
<evidence type="ECO:0000256" key="1">
    <source>
        <dbReference type="SAM" id="Phobius"/>
    </source>
</evidence>
<name>A0A067NPX1_PLEO1</name>
<keyword evidence="1" id="KW-0812">Transmembrane</keyword>
<organism evidence="3 4">
    <name type="scientific">Pleurotus ostreatus (strain PC15)</name>
    <name type="common">Oyster mushroom</name>
    <dbReference type="NCBI Taxonomy" id="1137138"/>
    <lineage>
        <taxon>Eukaryota</taxon>
        <taxon>Fungi</taxon>
        <taxon>Dikarya</taxon>
        <taxon>Basidiomycota</taxon>
        <taxon>Agaricomycotina</taxon>
        <taxon>Agaricomycetes</taxon>
        <taxon>Agaricomycetidae</taxon>
        <taxon>Agaricales</taxon>
        <taxon>Pleurotineae</taxon>
        <taxon>Pleurotaceae</taxon>
        <taxon>Pleurotus</taxon>
    </lineage>
</organism>
<evidence type="ECO:0000313" key="3">
    <source>
        <dbReference type="EMBL" id="KDQ25671.1"/>
    </source>
</evidence>
<dbReference type="PANTHER" id="PTHR40465">
    <property type="entry name" value="CHROMOSOME 1, WHOLE GENOME SHOTGUN SEQUENCE"/>
    <property type="match status" value="1"/>
</dbReference>
<dbReference type="AlphaFoldDB" id="A0A067NPX1"/>